<evidence type="ECO:0000313" key="2">
    <source>
        <dbReference type="Proteomes" id="UP000290289"/>
    </source>
</evidence>
<comment type="caution">
    <text evidence="1">The sequence shown here is derived from an EMBL/GenBank/DDBJ whole genome shotgun (WGS) entry which is preliminary data.</text>
</comment>
<dbReference type="AlphaFoldDB" id="A0A498HQS3"/>
<name>A0A498HQS3_MALDO</name>
<gene>
    <name evidence="1" type="ORF">DVH24_015815</name>
</gene>
<accession>A0A498HQS3</accession>
<dbReference type="Proteomes" id="UP000290289">
    <property type="component" value="Chromosome 16"/>
</dbReference>
<reference evidence="1 2" key="1">
    <citation type="submission" date="2018-10" db="EMBL/GenBank/DDBJ databases">
        <title>A high-quality apple genome assembly.</title>
        <authorList>
            <person name="Hu J."/>
        </authorList>
    </citation>
    <scope>NUCLEOTIDE SEQUENCE [LARGE SCALE GENOMIC DNA]</scope>
    <source>
        <strain evidence="2">cv. HFTH1</strain>
        <tissue evidence="1">Young leaf</tissue>
    </source>
</reference>
<protein>
    <submittedName>
        <fullName evidence="1">Uncharacterized protein</fullName>
    </submittedName>
</protein>
<dbReference type="EMBL" id="RDQH01000342">
    <property type="protein sequence ID" value="RXH71193.1"/>
    <property type="molecule type" value="Genomic_DNA"/>
</dbReference>
<sequence>MWPWHASLAKCDIACQMSTMVPMTCQGSQNVDHGMSMTLPMTCQRLAKMSPWHANDMPRLANVDH</sequence>
<organism evidence="1 2">
    <name type="scientific">Malus domestica</name>
    <name type="common">Apple</name>
    <name type="synonym">Pyrus malus</name>
    <dbReference type="NCBI Taxonomy" id="3750"/>
    <lineage>
        <taxon>Eukaryota</taxon>
        <taxon>Viridiplantae</taxon>
        <taxon>Streptophyta</taxon>
        <taxon>Embryophyta</taxon>
        <taxon>Tracheophyta</taxon>
        <taxon>Spermatophyta</taxon>
        <taxon>Magnoliopsida</taxon>
        <taxon>eudicotyledons</taxon>
        <taxon>Gunneridae</taxon>
        <taxon>Pentapetalae</taxon>
        <taxon>rosids</taxon>
        <taxon>fabids</taxon>
        <taxon>Rosales</taxon>
        <taxon>Rosaceae</taxon>
        <taxon>Amygdaloideae</taxon>
        <taxon>Maleae</taxon>
        <taxon>Malus</taxon>
    </lineage>
</organism>
<proteinExistence type="predicted"/>
<evidence type="ECO:0000313" key="1">
    <source>
        <dbReference type="EMBL" id="RXH71193.1"/>
    </source>
</evidence>
<keyword evidence="2" id="KW-1185">Reference proteome</keyword>